<reference evidence="1 2" key="1">
    <citation type="submission" date="2019-05" db="EMBL/GenBank/DDBJ databases">
        <authorList>
            <person name="Burke A."/>
            <person name="Deelsnyder S."/>
            <person name="Fournier A."/>
            <person name="Low S."/>
            <person name="Murawski K."/>
            <person name="Worthington R."/>
            <person name="Molloy S.D."/>
            <person name="Garlena R.A."/>
            <person name="Russell D.A."/>
            <person name="Pope W.H."/>
            <person name="Jacobs-Sera D."/>
            <person name="Hatfull G.F."/>
        </authorList>
    </citation>
    <scope>NUCLEOTIDE SEQUENCE [LARGE SCALE GENOMIC DNA]</scope>
</reference>
<dbReference type="EMBL" id="MK967378">
    <property type="protein sequence ID" value="QDM55996.1"/>
    <property type="molecule type" value="Genomic_DNA"/>
</dbReference>
<protein>
    <submittedName>
        <fullName evidence="1">Uncharacterized protein</fullName>
    </submittedName>
</protein>
<sequence length="59" mass="6430">MKETREHLVQKIRDGWGGGTYHLPARGGLIQVPEVRDGGTTAALIDYAVDVCLQELTHG</sequence>
<keyword evidence="2" id="KW-1185">Reference proteome</keyword>
<dbReference type="RefSeq" id="YP_010246094.1">
    <property type="nucleotide sequence ID" value="NC_060132.1"/>
</dbReference>
<evidence type="ECO:0000313" key="1">
    <source>
        <dbReference type="EMBL" id="QDM55996.1"/>
    </source>
</evidence>
<organism evidence="1 2">
    <name type="scientific">Gordonia phage Trax</name>
    <dbReference type="NCBI Taxonomy" id="2591121"/>
    <lineage>
        <taxon>Viruses</taxon>
        <taxon>Duplodnaviria</taxon>
        <taxon>Heunggongvirae</taxon>
        <taxon>Uroviricota</taxon>
        <taxon>Caudoviricetes</taxon>
        <taxon>Deeyouvirinae</taxon>
        <taxon>Nevillevirus</taxon>
        <taxon>Nevillevirus trax</taxon>
    </lineage>
</organism>
<dbReference type="Proteomes" id="UP000320647">
    <property type="component" value="Segment"/>
</dbReference>
<dbReference type="KEGG" id="vg:70080631"/>
<name>A0A515MH47_9CAUD</name>
<dbReference type="GeneID" id="70080631"/>
<accession>A0A515MH47</accession>
<proteinExistence type="predicted"/>
<gene>
    <name evidence="1" type="primary">116</name>
    <name evidence="1" type="ORF">SEA_TRAX_116</name>
</gene>
<evidence type="ECO:0000313" key="2">
    <source>
        <dbReference type="Proteomes" id="UP000320647"/>
    </source>
</evidence>